<keyword evidence="2" id="KW-1185">Reference proteome</keyword>
<dbReference type="EMBL" id="KN822995">
    <property type="protein sequence ID" value="KIO28404.1"/>
    <property type="molecule type" value="Genomic_DNA"/>
</dbReference>
<proteinExistence type="predicted"/>
<feature type="non-terminal residue" evidence="1">
    <location>
        <position position="187"/>
    </location>
</feature>
<dbReference type="AlphaFoldDB" id="A0A0C3QN41"/>
<dbReference type="Proteomes" id="UP000054248">
    <property type="component" value="Unassembled WGS sequence"/>
</dbReference>
<accession>A0A0C3QN41</accession>
<organism evidence="1 2">
    <name type="scientific">Tulasnella calospora MUT 4182</name>
    <dbReference type="NCBI Taxonomy" id="1051891"/>
    <lineage>
        <taxon>Eukaryota</taxon>
        <taxon>Fungi</taxon>
        <taxon>Dikarya</taxon>
        <taxon>Basidiomycota</taxon>
        <taxon>Agaricomycotina</taxon>
        <taxon>Agaricomycetes</taxon>
        <taxon>Cantharellales</taxon>
        <taxon>Tulasnellaceae</taxon>
        <taxon>Tulasnella</taxon>
    </lineage>
</organism>
<reference evidence="1 2" key="1">
    <citation type="submission" date="2014-04" db="EMBL/GenBank/DDBJ databases">
        <authorList>
            <consortium name="DOE Joint Genome Institute"/>
            <person name="Kuo A."/>
            <person name="Girlanda M."/>
            <person name="Perotto S."/>
            <person name="Kohler A."/>
            <person name="Nagy L.G."/>
            <person name="Floudas D."/>
            <person name="Copeland A."/>
            <person name="Barry K.W."/>
            <person name="Cichocki N."/>
            <person name="Veneault-Fourrey C."/>
            <person name="LaButti K."/>
            <person name="Lindquist E.A."/>
            <person name="Lipzen A."/>
            <person name="Lundell T."/>
            <person name="Morin E."/>
            <person name="Murat C."/>
            <person name="Sun H."/>
            <person name="Tunlid A."/>
            <person name="Henrissat B."/>
            <person name="Grigoriev I.V."/>
            <person name="Hibbett D.S."/>
            <person name="Martin F."/>
            <person name="Nordberg H.P."/>
            <person name="Cantor M.N."/>
            <person name="Hua S.X."/>
        </authorList>
    </citation>
    <scope>NUCLEOTIDE SEQUENCE [LARGE SCALE GENOMIC DNA]</scope>
    <source>
        <strain evidence="1 2">MUT 4182</strain>
    </source>
</reference>
<feature type="non-terminal residue" evidence="1">
    <location>
        <position position="1"/>
    </location>
</feature>
<reference evidence="2" key="2">
    <citation type="submission" date="2015-01" db="EMBL/GenBank/DDBJ databases">
        <title>Evolutionary Origins and Diversification of the Mycorrhizal Mutualists.</title>
        <authorList>
            <consortium name="DOE Joint Genome Institute"/>
            <consortium name="Mycorrhizal Genomics Consortium"/>
            <person name="Kohler A."/>
            <person name="Kuo A."/>
            <person name="Nagy L.G."/>
            <person name="Floudas D."/>
            <person name="Copeland A."/>
            <person name="Barry K.W."/>
            <person name="Cichocki N."/>
            <person name="Veneault-Fourrey C."/>
            <person name="LaButti K."/>
            <person name="Lindquist E.A."/>
            <person name="Lipzen A."/>
            <person name="Lundell T."/>
            <person name="Morin E."/>
            <person name="Murat C."/>
            <person name="Riley R."/>
            <person name="Ohm R."/>
            <person name="Sun H."/>
            <person name="Tunlid A."/>
            <person name="Henrissat B."/>
            <person name="Grigoriev I.V."/>
            <person name="Hibbett D.S."/>
            <person name="Martin F."/>
        </authorList>
    </citation>
    <scope>NUCLEOTIDE SEQUENCE [LARGE SCALE GENOMIC DNA]</scope>
    <source>
        <strain evidence="2">MUT 4182</strain>
    </source>
</reference>
<dbReference type="HOGENOM" id="CLU_013084_0_1_1"/>
<evidence type="ECO:0000313" key="2">
    <source>
        <dbReference type="Proteomes" id="UP000054248"/>
    </source>
</evidence>
<sequence length="187" mass="22206">RKFHLALDRLERLLVQRLFELQKGHLEGTGYKLRTHIAKHLKKRSETIRTALKAYNTAASTVGAEKLDFKTVINYAFVSQFDLLRDSWQDIRSKPWSKTSNRFLMDKLFERNRAREEIIRLNIEISRLRTWIRDEDQDFRAAISAVRESDPYLAAEIEKQAQRRFRIHEHLLKTLRVLERIPGFTGT</sequence>
<protein>
    <submittedName>
        <fullName evidence="1">Uncharacterized protein</fullName>
    </submittedName>
</protein>
<evidence type="ECO:0000313" key="1">
    <source>
        <dbReference type="EMBL" id="KIO28404.1"/>
    </source>
</evidence>
<name>A0A0C3QN41_9AGAM</name>
<gene>
    <name evidence="1" type="ORF">M407DRAFT_36754</name>
</gene>
<dbReference type="STRING" id="1051891.A0A0C3QN41"/>
<dbReference type="OrthoDB" id="2676448at2759"/>